<dbReference type="Gene3D" id="1.10.238.230">
    <property type="match status" value="1"/>
</dbReference>
<dbReference type="GO" id="GO:0005509">
    <property type="term" value="F:calcium ion binding"/>
    <property type="evidence" value="ECO:0007669"/>
    <property type="project" value="InterPro"/>
</dbReference>
<dbReference type="OrthoDB" id="5586at2759"/>
<dbReference type="PANTHER" id="PTHR14095">
    <property type="entry name" value="PHOSPHATASE 2A REGULATORY SUBUNIT-RELATED"/>
    <property type="match status" value="1"/>
</dbReference>
<gene>
    <name evidence="4" type="ORF">ZOSMA_66G00080</name>
</gene>
<organism evidence="4 5">
    <name type="scientific">Zostera marina</name>
    <name type="common">Eelgrass</name>
    <dbReference type="NCBI Taxonomy" id="29655"/>
    <lineage>
        <taxon>Eukaryota</taxon>
        <taxon>Viridiplantae</taxon>
        <taxon>Streptophyta</taxon>
        <taxon>Embryophyta</taxon>
        <taxon>Tracheophyta</taxon>
        <taxon>Spermatophyta</taxon>
        <taxon>Magnoliopsida</taxon>
        <taxon>Liliopsida</taxon>
        <taxon>Zosteraceae</taxon>
        <taxon>Zostera</taxon>
    </lineage>
</organism>
<evidence type="ECO:0000313" key="5">
    <source>
        <dbReference type="Proteomes" id="UP000036987"/>
    </source>
</evidence>
<keyword evidence="1" id="KW-0479">Metal-binding</keyword>
<keyword evidence="5" id="KW-1185">Reference proteome</keyword>
<evidence type="ECO:0000313" key="4">
    <source>
        <dbReference type="EMBL" id="KMZ59588.1"/>
    </source>
</evidence>
<accession>A0A0K9NSL5</accession>
<dbReference type="InterPro" id="IPR002048">
    <property type="entry name" value="EF_hand_dom"/>
</dbReference>
<dbReference type="InterPro" id="IPR011992">
    <property type="entry name" value="EF-hand-dom_pair"/>
</dbReference>
<dbReference type="PROSITE" id="PS50222">
    <property type="entry name" value="EF_HAND_2"/>
    <property type="match status" value="1"/>
</dbReference>
<dbReference type="InterPro" id="IPR041534">
    <property type="entry name" value="EF-hand_13"/>
</dbReference>
<dbReference type="AlphaFoldDB" id="A0A0K9NSL5"/>
<dbReference type="EMBL" id="LFYR01001757">
    <property type="protein sequence ID" value="KMZ59588.1"/>
    <property type="molecule type" value="Genomic_DNA"/>
</dbReference>
<dbReference type="GO" id="GO:0019888">
    <property type="term" value="F:protein phosphatase regulator activity"/>
    <property type="evidence" value="ECO:0000318"/>
    <property type="project" value="GO_Central"/>
</dbReference>
<keyword evidence="2" id="KW-0106">Calcium</keyword>
<evidence type="ECO:0000256" key="2">
    <source>
        <dbReference type="ARBA" id="ARBA00022837"/>
    </source>
</evidence>
<dbReference type="SUPFAM" id="SSF47473">
    <property type="entry name" value="EF-hand"/>
    <property type="match status" value="2"/>
</dbReference>
<dbReference type="Pfam" id="PF13499">
    <property type="entry name" value="EF-hand_7"/>
    <property type="match status" value="1"/>
</dbReference>
<comment type="caution">
    <text evidence="4">The sequence shown here is derived from an EMBL/GenBank/DDBJ whole genome shotgun (WGS) entry which is preliminary data.</text>
</comment>
<evidence type="ECO:0000256" key="1">
    <source>
        <dbReference type="ARBA" id="ARBA00022723"/>
    </source>
</evidence>
<dbReference type="STRING" id="29655.A0A0K9NSL5"/>
<dbReference type="Gene3D" id="1.10.238.220">
    <property type="match status" value="1"/>
</dbReference>
<name>A0A0K9NSL5_ZOSMR</name>
<feature type="domain" description="EF-hand" evidence="3">
    <location>
        <begin position="309"/>
        <end position="344"/>
    </location>
</feature>
<dbReference type="Proteomes" id="UP000036987">
    <property type="component" value="Unassembled WGS sequence"/>
</dbReference>
<reference evidence="5" key="1">
    <citation type="journal article" date="2016" name="Nature">
        <title>The genome of the seagrass Zostera marina reveals angiosperm adaptation to the sea.</title>
        <authorList>
            <person name="Olsen J.L."/>
            <person name="Rouze P."/>
            <person name="Verhelst B."/>
            <person name="Lin Y.-C."/>
            <person name="Bayer T."/>
            <person name="Collen J."/>
            <person name="Dattolo E."/>
            <person name="De Paoli E."/>
            <person name="Dittami S."/>
            <person name="Maumus F."/>
            <person name="Michel G."/>
            <person name="Kersting A."/>
            <person name="Lauritano C."/>
            <person name="Lohaus R."/>
            <person name="Toepel M."/>
            <person name="Tonon T."/>
            <person name="Vanneste K."/>
            <person name="Amirebrahimi M."/>
            <person name="Brakel J."/>
            <person name="Bostroem C."/>
            <person name="Chovatia M."/>
            <person name="Grimwood J."/>
            <person name="Jenkins J.W."/>
            <person name="Jueterbock A."/>
            <person name="Mraz A."/>
            <person name="Stam W.T."/>
            <person name="Tice H."/>
            <person name="Bornberg-Bauer E."/>
            <person name="Green P.J."/>
            <person name="Pearson G.A."/>
            <person name="Procaccini G."/>
            <person name="Duarte C.M."/>
            <person name="Schmutz J."/>
            <person name="Reusch T.B.H."/>
            <person name="Van de Peer Y."/>
        </authorList>
    </citation>
    <scope>NUCLEOTIDE SEQUENCE [LARGE SCALE GENOMIC DNA]</scope>
    <source>
        <strain evidence="5">cv. Finnish</strain>
    </source>
</reference>
<protein>
    <submittedName>
        <fullName evidence="4">Serine/threonine protein phosphatase 2A regulatory subunit B'subunit alpha</fullName>
    </submittedName>
</protein>
<dbReference type="Gene3D" id="1.10.238.10">
    <property type="entry name" value="EF-hand"/>
    <property type="match status" value="1"/>
</dbReference>
<sequence>MDLQSQGISNDNDKADVFFNVTETSDIQNVSPNSSLSMSLAQLKIIPQFYFKNGEPLSNEMKDILVSKILCVFNDHSDRLSVKDFKIITKFCKLPSFFCGALFRRIDTERIGIITSDDFIKFWIKNNIVSMDKATQVYRILKQPDKNYLTKKDFKPIIKEFIETHPYLEFLQDIPSFQKKYAKTVIYTIFYYVDHAGSGYITLKDLKHGDIIPALLGVEEETDLDKSLFKKYFSYKQFYVLYCKFCDLDFNHDFTVDKYDLIKYDNSALSTRIVERIFSQFPRKFTCAIKGKMGYEDFVYFKLAEEYKSSKPGVKYWFKCIDLSGNGAIRRNDLQYFIEEQLHRIECMNDTTILFENILCQIHDIIRPKNKGFLTLQDFRECSLSGTVFNMIFNVVKFIAYEKKEAYTLEQMEMDSNMTEWDAFALNEYYLLVKNRIQDVDIDVSNVIDDEVSALY</sequence>
<evidence type="ECO:0000259" key="3">
    <source>
        <dbReference type="PROSITE" id="PS50222"/>
    </source>
</evidence>
<proteinExistence type="predicted"/>
<dbReference type="PANTHER" id="PTHR14095:SF0">
    <property type="entry name" value="MIP22305P"/>
    <property type="match status" value="1"/>
</dbReference>
<dbReference type="FunFam" id="1.10.238.10:FF:000025">
    <property type="entry name" value="serine/threonine-protein phosphatase 2A regulatory subunit B'' subunit alpha"/>
    <property type="match status" value="1"/>
</dbReference>
<dbReference type="Pfam" id="PF17958">
    <property type="entry name" value="EF-hand_13"/>
    <property type="match status" value="1"/>
</dbReference>
<dbReference type="GO" id="GO:0000159">
    <property type="term" value="C:protein phosphatase type 2A complex"/>
    <property type="evidence" value="ECO:0000318"/>
    <property type="project" value="GO_Central"/>
</dbReference>